<dbReference type="GO" id="GO:0042910">
    <property type="term" value="F:xenobiotic transmembrane transporter activity"/>
    <property type="evidence" value="ECO:0007669"/>
    <property type="project" value="TreeGrafter"/>
</dbReference>
<feature type="transmembrane region" description="Helical" evidence="1">
    <location>
        <begin position="468"/>
        <end position="491"/>
    </location>
</feature>
<dbReference type="Gene3D" id="1.20.1640.10">
    <property type="entry name" value="Multidrug efflux transporter AcrB transmembrane domain"/>
    <property type="match status" value="2"/>
</dbReference>
<keyword evidence="1" id="KW-0472">Membrane</keyword>
<feature type="transmembrane region" description="Helical" evidence="1">
    <location>
        <begin position="18"/>
        <end position="37"/>
    </location>
</feature>
<dbReference type="SUPFAM" id="SSF82866">
    <property type="entry name" value="Multidrug efflux transporter AcrB transmembrane domain"/>
    <property type="match status" value="2"/>
</dbReference>
<evidence type="ECO:0000313" key="3">
    <source>
        <dbReference type="Proteomes" id="UP000823603"/>
    </source>
</evidence>
<dbReference type="Gene3D" id="3.30.2090.10">
    <property type="entry name" value="Multidrug efflux transporter AcrB TolC docking domain, DN and DC subdomains"/>
    <property type="match status" value="2"/>
</dbReference>
<dbReference type="Proteomes" id="UP000823603">
    <property type="component" value="Unassembled WGS sequence"/>
</dbReference>
<feature type="transmembrane region" description="Helical" evidence="1">
    <location>
        <begin position="870"/>
        <end position="887"/>
    </location>
</feature>
<dbReference type="InterPro" id="IPR027463">
    <property type="entry name" value="AcrB_DN_DC_subdom"/>
</dbReference>
<sequence length="1040" mass="114224">MKKDSKNIVRGAIAHKRIVYFIVGVLIVLGIGGLSYMNKDEFPTFELKNGLIAGIYPGADAAQVEEQLTKPLEEVLFSFSEINRDNTKSYSKDGICYIYTDLTTPATTKNEVWSKIKLKLEAARQTLPPGVLAVAVVDDFSAVSSMLIAMESSDKGYSEMKDYAQELSTMLRRIPDMANVRIIGTQDEEIAVHLDMERLSAYGISPAALMLDYQTSGMQVASGDFNTDYVSSHIHINNTVATEQEIADRIVYSDHEGNIVRLKDIATVERRYKDPSAIVDYNGNTAIVLSLEMRPDNNIVAFGREVDKVLKDFEKDLPESVTLSKITDQPKVVGDSVLSFLRDLVISMLVVILVMLMLFPMKSALIASSGVPVCTAVALAVMFVAGIDLNTVSLAALIVVLGMIVDDSIITMDGYMDKLGRGMSRIDAACASMKELFFPMFTATLAISIMTFPAKVLITGYLGDFVTTFPWVIAISLGASLMYAIFVVPSLEVRFIGSAKSQDKGIIARGQEKFFNAMQKGYEVMEAACFRHPGLTITAGVVAIGLGVLMFSRINIQMMPKAARECFVVEIYLESGSGLDKTTQVSDSLQNILLEDKRIESVTAFIGSSSPRFHATYAPQTPSPDFAQFIVNTTSTKATEEVLKDYGVKYQHYFPGALIRFKQMDYQAVSAPVEVTVKGADFYTLQPIADTIKHFLYTMDDQLQWIHSDCEGTASFINVDLDPDEAARLGINRSLLSMSLSGTFNGLPIASVWEGDTRIPVSLYSDSVTDDMDYDAIGNQMVATRIPGVSVPLRQVAGISPAWGPDTHARTSGEESITVGADMKFGHSQPEVMKKIKKYIETRIIPGLPEGVAISYGGLSSMNKEVAPEIAATFLCAVAILFLFLLVHFKKVSIAVLTMVLSTLCFFGGFLGLWLFNLDFGLTSVLGLVSLMGIIVRNGILMFEYAEYLRFEKGWDVKEASIEAGKRRMRPIFLTSCTTALGVLPMIISGDALWMPMGVVICFGTMLSIVLIVLIMPVSYWQVFRKAKKVEVATDEQKQE</sequence>
<gene>
    <name evidence="2" type="ORF">IAB82_00300</name>
</gene>
<dbReference type="InterPro" id="IPR001036">
    <property type="entry name" value="Acrflvin-R"/>
</dbReference>
<dbReference type="PANTHER" id="PTHR32063:SF18">
    <property type="entry name" value="CATION EFFLUX SYSTEM PROTEIN"/>
    <property type="match status" value="1"/>
</dbReference>
<dbReference type="Gene3D" id="3.30.70.1430">
    <property type="entry name" value="Multidrug efflux transporter AcrB pore domain"/>
    <property type="match status" value="2"/>
</dbReference>
<dbReference type="Pfam" id="PF00873">
    <property type="entry name" value="ACR_tran"/>
    <property type="match status" value="1"/>
</dbReference>
<organism evidence="2 3">
    <name type="scientific">Candidatus Cryptobacteroides faecavium</name>
    <dbReference type="NCBI Taxonomy" id="2840762"/>
    <lineage>
        <taxon>Bacteria</taxon>
        <taxon>Pseudomonadati</taxon>
        <taxon>Bacteroidota</taxon>
        <taxon>Bacteroidia</taxon>
        <taxon>Bacteroidales</taxon>
        <taxon>Candidatus Cryptobacteroides</taxon>
    </lineage>
</organism>
<feature type="transmembrane region" description="Helical" evidence="1">
    <location>
        <begin position="994"/>
        <end position="1021"/>
    </location>
</feature>
<dbReference type="AlphaFoldDB" id="A0A9D9NE30"/>
<feature type="transmembrane region" description="Helical" evidence="1">
    <location>
        <begin position="894"/>
        <end position="916"/>
    </location>
</feature>
<proteinExistence type="predicted"/>
<feature type="transmembrane region" description="Helical" evidence="1">
    <location>
        <begin position="922"/>
        <end position="943"/>
    </location>
</feature>
<dbReference type="GO" id="GO:0005886">
    <property type="term" value="C:plasma membrane"/>
    <property type="evidence" value="ECO:0007669"/>
    <property type="project" value="TreeGrafter"/>
</dbReference>
<keyword evidence="1" id="KW-0812">Transmembrane</keyword>
<comment type="caution">
    <text evidence="2">The sequence shown here is derived from an EMBL/GenBank/DDBJ whole genome shotgun (WGS) entry which is preliminary data.</text>
</comment>
<protein>
    <submittedName>
        <fullName evidence="2">Efflux RND transporter permease subunit</fullName>
    </submittedName>
</protein>
<feature type="transmembrane region" description="Helical" evidence="1">
    <location>
        <begin position="535"/>
        <end position="554"/>
    </location>
</feature>
<evidence type="ECO:0000256" key="1">
    <source>
        <dbReference type="SAM" id="Phobius"/>
    </source>
</evidence>
<reference evidence="2" key="2">
    <citation type="journal article" date="2021" name="PeerJ">
        <title>Extensive microbial diversity within the chicken gut microbiome revealed by metagenomics and culture.</title>
        <authorList>
            <person name="Gilroy R."/>
            <person name="Ravi A."/>
            <person name="Getino M."/>
            <person name="Pursley I."/>
            <person name="Horton D.L."/>
            <person name="Alikhan N.F."/>
            <person name="Baker D."/>
            <person name="Gharbi K."/>
            <person name="Hall N."/>
            <person name="Watson M."/>
            <person name="Adriaenssens E.M."/>
            <person name="Foster-Nyarko E."/>
            <person name="Jarju S."/>
            <person name="Secka A."/>
            <person name="Antonio M."/>
            <person name="Oren A."/>
            <person name="Chaudhuri R.R."/>
            <person name="La Ragione R."/>
            <person name="Hildebrand F."/>
            <person name="Pallen M.J."/>
        </authorList>
    </citation>
    <scope>NUCLEOTIDE SEQUENCE</scope>
    <source>
        <strain evidence="2">B2-22910</strain>
    </source>
</reference>
<dbReference type="EMBL" id="JADIMB010000001">
    <property type="protein sequence ID" value="MBO8470221.1"/>
    <property type="molecule type" value="Genomic_DNA"/>
</dbReference>
<name>A0A9D9NE30_9BACT</name>
<keyword evidence="1" id="KW-1133">Transmembrane helix</keyword>
<accession>A0A9D9NE30</accession>
<feature type="transmembrane region" description="Helical" evidence="1">
    <location>
        <begin position="366"/>
        <end position="387"/>
    </location>
</feature>
<dbReference type="SUPFAM" id="SSF82693">
    <property type="entry name" value="Multidrug efflux transporter AcrB pore domain, PN1, PN2, PC1 and PC2 subdomains"/>
    <property type="match status" value="2"/>
</dbReference>
<dbReference type="Gene3D" id="3.30.70.1440">
    <property type="entry name" value="Multidrug efflux transporter AcrB pore domain"/>
    <property type="match status" value="1"/>
</dbReference>
<dbReference type="Gene3D" id="3.30.70.1320">
    <property type="entry name" value="Multidrug efflux transporter AcrB pore domain like"/>
    <property type="match status" value="1"/>
</dbReference>
<reference evidence="2" key="1">
    <citation type="submission" date="2020-10" db="EMBL/GenBank/DDBJ databases">
        <authorList>
            <person name="Gilroy R."/>
        </authorList>
    </citation>
    <scope>NUCLEOTIDE SEQUENCE</scope>
    <source>
        <strain evidence="2">B2-22910</strain>
    </source>
</reference>
<feature type="transmembrane region" description="Helical" evidence="1">
    <location>
        <begin position="971"/>
        <end position="988"/>
    </location>
</feature>
<dbReference type="PRINTS" id="PR00702">
    <property type="entry name" value="ACRIFLAVINRP"/>
</dbReference>
<feature type="transmembrane region" description="Helical" evidence="1">
    <location>
        <begin position="393"/>
        <end position="415"/>
    </location>
</feature>
<evidence type="ECO:0000313" key="2">
    <source>
        <dbReference type="EMBL" id="MBO8470221.1"/>
    </source>
</evidence>
<dbReference type="SUPFAM" id="SSF82714">
    <property type="entry name" value="Multidrug efflux transporter AcrB TolC docking domain, DN and DC subdomains"/>
    <property type="match status" value="2"/>
</dbReference>
<dbReference type="PANTHER" id="PTHR32063">
    <property type="match status" value="1"/>
</dbReference>
<feature type="transmembrane region" description="Helical" evidence="1">
    <location>
        <begin position="436"/>
        <end position="462"/>
    </location>
</feature>